<dbReference type="Proteomes" id="UP000322899">
    <property type="component" value="Unassembled WGS sequence"/>
</dbReference>
<evidence type="ECO:0000259" key="4">
    <source>
        <dbReference type="Pfam" id="PF21771"/>
    </source>
</evidence>
<feature type="domain" description="Cilia- and flagella-associated protein 58 central coiled coil" evidence="4">
    <location>
        <begin position="363"/>
        <end position="660"/>
    </location>
</feature>
<feature type="coiled-coil region" evidence="2">
    <location>
        <begin position="391"/>
        <end position="604"/>
    </location>
</feature>
<feature type="coiled-coil region" evidence="2">
    <location>
        <begin position="678"/>
        <end position="738"/>
    </location>
</feature>
<dbReference type="GO" id="GO:0005856">
    <property type="term" value="C:cytoskeleton"/>
    <property type="evidence" value="ECO:0007669"/>
    <property type="project" value="TreeGrafter"/>
</dbReference>
<dbReference type="InterPro" id="IPR049270">
    <property type="entry name" value="CFAP58_CC"/>
</dbReference>
<evidence type="ECO:0000313" key="5">
    <source>
        <dbReference type="EMBL" id="KAA0149403.1"/>
    </source>
</evidence>
<dbReference type="Pfam" id="PF21771">
    <property type="entry name" value="CFAP58_CC"/>
    <property type="match status" value="1"/>
</dbReference>
<evidence type="ECO:0000313" key="9">
    <source>
        <dbReference type="Proteomes" id="UP000323011"/>
    </source>
</evidence>
<gene>
    <name evidence="7" type="ORF">FNF27_05416</name>
    <name evidence="5" type="ORF">FNF29_05956</name>
    <name evidence="6" type="ORF">FNF31_01038</name>
</gene>
<dbReference type="PANTHER" id="PTHR32083">
    <property type="entry name" value="CILIA AND FLAGELLA-ASSOCIATED PROTEIN 58-RELATED"/>
    <property type="match status" value="1"/>
</dbReference>
<evidence type="ECO:0000313" key="7">
    <source>
        <dbReference type="EMBL" id="KAA0173067.1"/>
    </source>
</evidence>
<comment type="caution">
    <text evidence="5">The sequence shown here is derived from an EMBL/GenBank/DDBJ whole genome shotgun (WGS) entry which is preliminary data.</text>
</comment>
<dbReference type="EMBL" id="VLTO01000038">
    <property type="protein sequence ID" value="KAA0173067.1"/>
    <property type="molecule type" value="Genomic_DNA"/>
</dbReference>
<evidence type="ECO:0000256" key="2">
    <source>
        <dbReference type="SAM" id="Coils"/>
    </source>
</evidence>
<feature type="region of interest" description="Disordered" evidence="3">
    <location>
        <begin position="812"/>
        <end position="831"/>
    </location>
</feature>
<dbReference type="Proteomes" id="UP000323011">
    <property type="component" value="Unassembled WGS sequence"/>
</dbReference>
<dbReference type="OrthoDB" id="10262929at2759"/>
<evidence type="ECO:0000256" key="1">
    <source>
        <dbReference type="ARBA" id="ARBA00023054"/>
    </source>
</evidence>
<proteinExistence type="predicted"/>
<dbReference type="Proteomes" id="UP000325113">
    <property type="component" value="Unassembled WGS sequence"/>
</dbReference>
<evidence type="ECO:0000313" key="10">
    <source>
        <dbReference type="Proteomes" id="UP000325113"/>
    </source>
</evidence>
<feature type="compositionally biased region" description="Basic and acidic residues" evidence="3">
    <location>
        <begin position="846"/>
        <end position="864"/>
    </location>
</feature>
<dbReference type="EMBL" id="VLTM01000006">
    <property type="protein sequence ID" value="KAA0167152.1"/>
    <property type="molecule type" value="Genomic_DNA"/>
</dbReference>
<name>A0A5A8C8M2_CAFRO</name>
<keyword evidence="1 2" id="KW-0175">Coiled coil</keyword>
<protein>
    <recommendedName>
        <fullName evidence="4">Cilia- and flagella-associated protein 58 central coiled coil domain-containing protein</fullName>
    </recommendedName>
</protein>
<accession>A0A5A8C8M2</accession>
<dbReference type="EMBL" id="VLTN01000043">
    <property type="protein sequence ID" value="KAA0149403.1"/>
    <property type="molecule type" value="Genomic_DNA"/>
</dbReference>
<feature type="coiled-coil region" evidence="2">
    <location>
        <begin position="220"/>
        <end position="310"/>
    </location>
</feature>
<dbReference type="PANTHER" id="PTHR32083:SF34">
    <property type="entry name" value="COILED-COIL DOMAIN-CONTAINING PROTEIN 146"/>
    <property type="match status" value="1"/>
</dbReference>
<reference evidence="8 9" key="1">
    <citation type="submission" date="2019-07" db="EMBL/GenBank/DDBJ databases">
        <title>Genomes of Cafeteria roenbergensis.</title>
        <authorList>
            <person name="Fischer M.G."/>
            <person name="Hackl T."/>
            <person name="Roman M."/>
        </authorList>
    </citation>
    <scope>NUCLEOTIDE SEQUENCE [LARGE SCALE GENOMIC DNA]</scope>
    <source>
        <strain evidence="5 9">BVI</strain>
        <strain evidence="6 10">Cflag</strain>
        <strain evidence="7 8">E4-10P</strain>
    </source>
</reference>
<evidence type="ECO:0000313" key="6">
    <source>
        <dbReference type="EMBL" id="KAA0167152.1"/>
    </source>
</evidence>
<feature type="coiled-coil region" evidence="2">
    <location>
        <begin position="114"/>
        <end position="191"/>
    </location>
</feature>
<feature type="region of interest" description="Disordered" evidence="3">
    <location>
        <begin position="846"/>
        <end position="914"/>
    </location>
</feature>
<keyword evidence="9" id="KW-1185">Reference proteome</keyword>
<organism evidence="5 9">
    <name type="scientific">Cafeteria roenbergensis</name>
    <name type="common">Marine flagellate</name>
    <dbReference type="NCBI Taxonomy" id="33653"/>
    <lineage>
        <taxon>Eukaryota</taxon>
        <taxon>Sar</taxon>
        <taxon>Stramenopiles</taxon>
        <taxon>Bigyra</taxon>
        <taxon>Opalozoa</taxon>
        <taxon>Bicosoecida</taxon>
        <taxon>Cafeteriaceae</taxon>
        <taxon>Cafeteria</taxon>
    </lineage>
</organism>
<evidence type="ECO:0000256" key="3">
    <source>
        <dbReference type="SAM" id="MobiDB-lite"/>
    </source>
</evidence>
<dbReference type="OMA" id="PRPNAYV"/>
<dbReference type="AlphaFoldDB" id="A0A5A8C8M2"/>
<sequence length="914" mass="102785">MASGRLPDPGEAARQLELHVSSGELTPDQADRFREQFESLHAAITSIRDRESELIATANKLASEAREAVITKERADTTTFKLAREVRTLVAKKEDLLRMQAEEETAEGALRMELNELSMRAVEKESEVETLRRRNEATVLPQLEALRKRVSLLQDEAAAVLKSKDAMEATREKLRARSAKLEADLATGEAQTLTLEQERMRVAAEPERLGKQKESVARAMTQVEQEITRLATKIASAEAETADHVSKRDEARAVADKAHAKLEAHRLRIEDRKRDAEELRRNIREVKEEQEDLTRRKREMQALLKEADARLRSTKSSNTAAKSQYERATRELKRRIDLVNAAKGLLPLGEGQVREAELQVKAGKREQAEEKKALADAMRELDVLTLRLSSRADIKRSKRAELEEAREAERELAEERDGWRAEEARARAQIAKIEASRDLKKRELAKIEAEEATAQEEARVKAMALADLQKQVAEASAKHRKVTALYDAGKQERNALVNAIQSASQALAERRERVKILAHELSILRNESAAKDAALQKEQTALQRAAEKRDALRIEANKEQGAYKGKQGAVETQIVTIDRLNGLINTMEREMLALKDEYEAAVEARNYAGVQLIDRNDELCILYEKAAVNEEALKKGEESLRDCEAAGRALRLRQEELERDLRVARARFPELPKVAQAVLELQRELQREAETAARLSAELEDPAVTERWVPLEGADLDEAALRKKVETLEARLGQKREELLGRELILEEVASLGDKLREQAASGREGAADKAQSASTLRGKIRSVSRKIVAVVSEMSMWQSLSVRLGEERQQLEESLGDAEERARAGQAPTEQAERLLVQADLRATRKAEADARRKEERLAEDGPRSTAEARPNAYIPEGLPIPRPYGRFAPMRPPKPGAQMRHFRPPQAREIEI</sequence>
<evidence type="ECO:0000313" key="8">
    <source>
        <dbReference type="Proteomes" id="UP000322899"/>
    </source>
</evidence>